<dbReference type="GO" id="GO:0005576">
    <property type="term" value="C:extracellular region"/>
    <property type="evidence" value="ECO:0007669"/>
    <property type="project" value="TreeGrafter"/>
</dbReference>
<evidence type="ECO:0000259" key="10">
    <source>
        <dbReference type="PROSITE" id="PS52029"/>
    </source>
</evidence>
<evidence type="ECO:0000256" key="2">
    <source>
        <dbReference type="ARBA" id="ARBA00005992"/>
    </source>
</evidence>
<evidence type="ECO:0000256" key="6">
    <source>
        <dbReference type="ARBA" id="ARBA00022960"/>
    </source>
</evidence>
<dbReference type="GO" id="GO:0071972">
    <property type="term" value="F:peptidoglycan L,D-transpeptidase activity"/>
    <property type="evidence" value="ECO:0007669"/>
    <property type="project" value="TreeGrafter"/>
</dbReference>
<keyword evidence="3" id="KW-0328">Glycosyltransferase</keyword>
<evidence type="ECO:0000256" key="3">
    <source>
        <dbReference type="ARBA" id="ARBA00022676"/>
    </source>
</evidence>
<gene>
    <name evidence="11" type="primary">ynhG</name>
    <name evidence="11" type="ORF">NCTC11088_00785</name>
</gene>
<feature type="active site" description="Nucleophile" evidence="9">
    <location>
        <position position="192"/>
    </location>
</feature>
<dbReference type="InterPro" id="IPR005490">
    <property type="entry name" value="LD_TPept_cat_dom"/>
</dbReference>
<keyword evidence="5" id="KW-0378">Hydrolase</keyword>
<evidence type="ECO:0000256" key="8">
    <source>
        <dbReference type="ARBA" id="ARBA00023316"/>
    </source>
</evidence>
<sequence>MMNKILKRVIFSFVLCICILNSTGVYAKYVRQNTFMDKSGYRKIEEIKRFQSLSNLPVTGKLDAMTNKVLYNQNMVVQDVILTPPTNGDWITVNTTTRVLTYYHGKSPIYKFPVTVGASDTPTPSAKAKIANMHKNPAWGGMGGKYSPALPDDPKNPLGERWMGLSIPGASGYGIHGNIKPHQLGQYASNGCIRMFNYDIEQFVFPRATVGMPVWIGTAQELKTWGVEQLVYEAADPSAVVEPKAQPKQDKPVETEYRAEELLVF</sequence>
<feature type="active site" description="Proton donor/acceptor" evidence="9">
    <location>
        <position position="176"/>
    </location>
</feature>
<dbReference type="GO" id="GO:0016757">
    <property type="term" value="F:glycosyltransferase activity"/>
    <property type="evidence" value="ECO:0007669"/>
    <property type="project" value="UniProtKB-KW"/>
</dbReference>
<dbReference type="PANTHER" id="PTHR30582">
    <property type="entry name" value="L,D-TRANSPEPTIDASE"/>
    <property type="match status" value="1"/>
</dbReference>
<dbReference type="RefSeq" id="WP_004820702.1">
    <property type="nucleotide sequence ID" value="NZ_UGTH01000001.1"/>
</dbReference>
<dbReference type="Proteomes" id="UP000254777">
    <property type="component" value="Unassembled WGS sequence"/>
</dbReference>
<dbReference type="SUPFAM" id="SSF47090">
    <property type="entry name" value="PGBD-like"/>
    <property type="match status" value="1"/>
</dbReference>
<reference evidence="11 12" key="1">
    <citation type="submission" date="2018-06" db="EMBL/GenBank/DDBJ databases">
        <authorList>
            <consortium name="Pathogen Informatics"/>
            <person name="Doyle S."/>
        </authorList>
    </citation>
    <scope>NUCLEOTIDE SEQUENCE [LARGE SCALE GENOMIC DNA]</scope>
    <source>
        <strain evidence="11 12">NCTC11088</strain>
    </source>
</reference>
<dbReference type="GO" id="GO:0008360">
    <property type="term" value="P:regulation of cell shape"/>
    <property type="evidence" value="ECO:0007669"/>
    <property type="project" value="UniProtKB-UniRule"/>
</dbReference>
<protein>
    <submittedName>
        <fullName evidence="11">Probable L,D-transpeptidase YnhG</fullName>
        <ecNumber evidence="11">2.-.-.-</ecNumber>
    </submittedName>
</protein>
<dbReference type="PROSITE" id="PS52029">
    <property type="entry name" value="LD_TPASE"/>
    <property type="match status" value="1"/>
</dbReference>
<feature type="domain" description="L,D-TPase catalytic" evidence="10">
    <location>
        <begin position="89"/>
        <end position="217"/>
    </location>
</feature>
<name>A0A379DCN6_9FIRM</name>
<evidence type="ECO:0000256" key="9">
    <source>
        <dbReference type="PROSITE-ProRule" id="PRU01373"/>
    </source>
</evidence>
<accession>A0A379DCN6</accession>
<dbReference type="Gene3D" id="2.40.440.10">
    <property type="entry name" value="L,D-transpeptidase catalytic domain-like"/>
    <property type="match status" value="1"/>
</dbReference>
<comment type="pathway">
    <text evidence="1 9">Cell wall biogenesis; peptidoglycan biosynthesis.</text>
</comment>
<organism evidence="11 12">
    <name type="scientific">Peptoniphilus indolicus</name>
    <dbReference type="NCBI Taxonomy" id="33030"/>
    <lineage>
        <taxon>Bacteria</taxon>
        <taxon>Bacillati</taxon>
        <taxon>Bacillota</taxon>
        <taxon>Tissierellia</taxon>
        <taxon>Tissierellales</taxon>
        <taxon>Peptoniphilaceae</taxon>
        <taxon>Peptoniphilus</taxon>
    </lineage>
</organism>
<dbReference type="AlphaFoldDB" id="A0A379DCN6"/>
<keyword evidence="4 11" id="KW-0808">Transferase</keyword>
<keyword evidence="6 9" id="KW-0133">Cell shape</keyword>
<keyword evidence="8 9" id="KW-0961">Cell wall biogenesis/degradation</keyword>
<dbReference type="GO" id="GO:0071555">
    <property type="term" value="P:cell wall organization"/>
    <property type="evidence" value="ECO:0007669"/>
    <property type="project" value="UniProtKB-UniRule"/>
</dbReference>
<dbReference type="SUPFAM" id="SSF141523">
    <property type="entry name" value="L,D-transpeptidase catalytic domain-like"/>
    <property type="match status" value="1"/>
</dbReference>
<dbReference type="EMBL" id="UGTH01000001">
    <property type="protein sequence ID" value="SUB75023.1"/>
    <property type="molecule type" value="Genomic_DNA"/>
</dbReference>
<evidence type="ECO:0000256" key="1">
    <source>
        <dbReference type="ARBA" id="ARBA00004752"/>
    </source>
</evidence>
<dbReference type="CDD" id="cd16913">
    <property type="entry name" value="YkuD_like"/>
    <property type="match status" value="1"/>
</dbReference>
<evidence type="ECO:0000256" key="7">
    <source>
        <dbReference type="ARBA" id="ARBA00022984"/>
    </source>
</evidence>
<dbReference type="InterPro" id="IPR050979">
    <property type="entry name" value="LD-transpeptidase"/>
</dbReference>
<dbReference type="GO" id="GO:0018104">
    <property type="term" value="P:peptidoglycan-protein cross-linking"/>
    <property type="evidence" value="ECO:0007669"/>
    <property type="project" value="TreeGrafter"/>
</dbReference>
<comment type="similarity">
    <text evidence="2">Belongs to the YkuD family.</text>
</comment>
<dbReference type="EC" id="2.-.-.-" evidence="11"/>
<evidence type="ECO:0000313" key="11">
    <source>
        <dbReference type="EMBL" id="SUB75023.1"/>
    </source>
</evidence>
<dbReference type="UniPathway" id="UPA00219"/>
<dbReference type="InterPro" id="IPR036365">
    <property type="entry name" value="PGBD-like_sf"/>
</dbReference>
<dbReference type="Pfam" id="PF03734">
    <property type="entry name" value="YkuD"/>
    <property type="match status" value="1"/>
</dbReference>
<evidence type="ECO:0000313" key="12">
    <source>
        <dbReference type="Proteomes" id="UP000254777"/>
    </source>
</evidence>
<proteinExistence type="inferred from homology"/>
<dbReference type="InterPro" id="IPR038063">
    <property type="entry name" value="Transpep_catalytic_dom"/>
</dbReference>
<evidence type="ECO:0000256" key="5">
    <source>
        <dbReference type="ARBA" id="ARBA00022801"/>
    </source>
</evidence>
<dbReference type="PANTHER" id="PTHR30582:SF24">
    <property type="entry name" value="L,D-TRANSPEPTIDASE ERFK_SRFK-RELATED"/>
    <property type="match status" value="1"/>
</dbReference>
<evidence type="ECO:0000256" key="4">
    <source>
        <dbReference type="ARBA" id="ARBA00022679"/>
    </source>
</evidence>
<keyword evidence="7 9" id="KW-0573">Peptidoglycan synthesis</keyword>